<reference evidence="2" key="2">
    <citation type="submission" date="2020-09" db="EMBL/GenBank/DDBJ databases">
        <authorList>
            <person name="Sun Q."/>
            <person name="Ohkuma M."/>
        </authorList>
    </citation>
    <scope>NUCLEOTIDE SEQUENCE</scope>
    <source>
        <strain evidence="2">JCM 3051</strain>
    </source>
</reference>
<comment type="caution">
    <text evidence="2">The sequence shown here is derived from an EMBL/GenBank/DDBJ whole genome shotgun (WGS) entry which is preliminary data.</text>
</comment>
<organism evidence="2 3">
    <name type="scientific">Promicromonospora citrea</name>
    <dbReference type="NCBI Taxonomy" id="43677"/>
    <lineage>
        <taxon>Bacteria</taxon>
        <taxon>Bacillati</taxon>
        <taxon>Actinomycetota</taxon>
        <taxon>Actinomycetes</taxon>
        <taxon>Micrococcales</taxon>
        <taxon>Promicromonosporaceae</taxon>
        <taxon>Promicromonospora</taxon>
    </lineage>
</organism>
<feature type="transmembrane region" description="Helical" evidence="1">
    <location>
        <begin position="58"/>
        <end position="75"/>
    </location>
</feature>
<keyword evidence="1" id="KW-0812">Transmembrane</keyword>
<accession>A0A8H9GJL1</accession>
<dbReference type="AlphaFoldDB" id="A0A8H9GJL1"/>
<keyword evidence="3" id="KW-1185">Reference proteome</keyword>
<dbReference type="EMBL" id="BMPT01000013">
    <property type="protein sequence ID" value="GGM33749.1"/>
    <property type="molecule type" value="Genomic_DNA"/>
</dbReference>
<proteinExistence type="predicted"/>
<protein>
    <submittedName>
        <fullName evidence="2">Uncharacterized protein</fullName>
    </submittedName>
</protein>
<dbReference type="RefSeq" id="WP_171103745.1">
    <property type="nucleotide sequence ID" value="NZ_BMPT01000013.1"/>
</dbReference>
<name>A0A8H9GJL1_9MICO</name>
<gene>
    <name evidence="2" type="ORF">GCM10010102_31660</name>
</gene>
<keyword evidence="1" id="KW-0472">Membrane</keyword>
<sequence>MTSDVSWLVTAPRSGKVIVIAPGQPAGADDAVARIDAELGGATGAEPSWFTALQKLGYWWYAICIAVGILVLLLVSDASVALRVGSGIGVGIVLAVVSSLVLGTIARAQARSGTSADTTPSALEAGGVARLAWGTIPEQVTAILTKDPALDERVHVLAWRAARATTPDGQDALEELTALWTEADPHAASAQDAEVERMKQAIREANRREG</sequence>
<evidence type="ECO:0000313" key="3">
    <source>
        <dbReference type="Proteomes" id="UP000655589"/>
    </source>
</evidence>
<keyword evidence="1" id="KW-1133">Transmembrane helix</keyword>
<evidence type="ECO:0000256" key="1">
    <source>
        <dbReference type="SAM" id="Phobius"/>
    </source>
</evidence>
<feature type="transmembrane region" description="Helical" evidence="1">
    <location>
        <begin position="87"/>
        <end position="106"/>
    </location>
</feature>
<dbReference type="Proteomes" id="UP000655589">
    <property type="component" value="Unassembled WGS sequence"/>
</dbReference>
<evidence type="ECO:0000313" key="2">
    <source>
        <dbReference type="EMBL" id="GGM33749.1"/>
    </source>
</evidence>
<reference evidence="2" key="1">
    <citation type="journal article" date="2014" name="Int. J. Syst. Evol. Microbiol.">
        <title>Complete genome sequence of Corynebacterium casei LMG S-19264T (=DSM 44701T), isolated from a smear-ripened cheese.</title>
        <authorList>
            <consortium name="US DOE Joint Genome Institute (JGI-PGF)"/>
            <person name="Walter F."/>
            <person name="Albersmeier A."/>
            <person name="Kalinowski J."/>
            <person name="Ruckert C."/>
        </authorList>
    </citation>
    <scope>NUCLEOTIDE SEQUENCE</scope>
    <source>
        <strain evidence="2">JCM 3051</strain>
    </source>
</reference>